<feature type="non-terminal residue" evidence="2">
    <location>
        <position position="1"/>
    </location>
</feature>
<keyword evidence="3" id="KW-1185">Reference proteome</keyword>
<proteinExistence type="predicted"/>
<feature type="region of interest" description="Disordered" evidence="1">
    <location>
        <begin position="123"/>
        <end position="159"/>
    </location>
</feature>
<dbReference type="AlphaFoldDB" id="A0AAI9UMU4"/>
<feature type="region of interest" description="Disordered" evidence="1">
    <location>
        <begin position="1"/>
        <end position="33"/>
    </location>
</feature>
<dbReference type="Proteomes" id="UP001239795">
    <property type="component" value="Unassembled WGS sequence"/>
</dbReference>
<comment type="caution">
    <text evidence="2">The sequence shown here is derived from an EMBL/GenBank/DDBJ whole genome shotgun (WGS) entry which is preliminary data.</text>
</comment>
<dbReference type="EMBL" id="MLGG01000010">
    <property type="protein sequence ID" value="KAK1461427.1"/>
    <property type="molecule type" value="Genomic_DNA"/>
</dbReference>
<feature type="compositionally biased region" description="Basic and acidic residues" evidence="1">
    <location>
        <begin position="1"/>
        <end position="15"/>
    </location>
</feature>
<gene>
    <name evidence="2" type="ORF">CMEL01_14381</name>
</gene>
<sequence>FVVGEKETSRGRGREGGIGLPFEGRREGERQHRQEQLESMECGNGKNGTGIVAVEEQQRKTALEGGRVPKVRGQNMDVRQVLHTGSARLERLRQMPSPLEFVGKARRKLGAIAHMRGVELAGAGNGAKGGKKRDTLERSGGGRAWGGASATHRGKHGKQRLWERGGLSLRASLAPVVVGAQPAMTAMAPVARLGNPSRASTSLGSIGLQTTAYLLGTLDIRTDSNGSGSLPFHTSGSLWNHNRPRFKRPSPRYTTEVVSAADIPHCQRPSLYPEFLHSSTVWGSWESWLSGHVCQPPILSGHCRPAKLASSTHPAIFFPVAQHQHGPSYLRFLTLQATYKPSSRHIRDEIKSPLS</sequence>
<protein>
    <submittedName>
        <fullName evidence="2">Uncharacterized protein</fullName>
    </submittedName>
</protein>
<evidence type="ECO:0000313" key="2">
    <source>
        <dbReference type="EMBL" id="KAK1461427.1"/>
    </source>
</evidence>
<accession>A0AAI9UMU4</accession>
<feature type="compositionally biased region" description="Basic and acidic residues" evidence="1">
    <location>
        <begin position="23"/>
        <end position="33"/>
    </location>
</feature>
<name>A0AAI9UMU4_9PEZI</name>
<reference evidence="2 3" key="1">
    <citation type="submission" date="2016-10" db="EMBL/GenBank/DDBJ databases">
        <title>The genome sequence of Colletotrichum fioriniae PJ7.</title>
        <authorList>
            <person name="Baroncelli R."/>
        </authorList>
    </citation>
    <scope>NUCLEOTIDE SEQUENCE [LARGE SCALE GENOMIC DNA]</scope>
    <source>
        <strain evidence="2">Col 31</strain>
    </source>
</reference>
<evidence type="ECO:0000256" key="1">
    <source>
        <dbReference type="SAM" id="MobiDB-lite"/>
    </source>
</evidence>
<organism evidence="2 3">
    <name type="scientific">Colletotrichum melonis</name>
    <dbReference type="NCBI Taxonomy" id="1209925"/>
    <lineage>
        <taxon>Eukaryota</taxon>
        <taxon>Fungi</taxon>
        <taxon>Dikarya</taxon>
        <taxon>Ascomycota</taxon>
        <taxon>Pezizomycotina</taxon>
        <taxon>Sordariomycetes</taxon>
        <taxon>Hypocreomycetidae</taxon>
        <taxon>Glomerellales</taxon>
        <taxon>Glomerellaceae</taxon>
        <taxon>Colletotrichum</taxon>
        <taxon>Colletotrichum acutatum species complex</taxon>
    </lineage>
</organism>
<evidence type="ECO:0000313" key="3">
    <source>
        <dbReference type="Proteomes" id="UP001239795"/>
    </source>
</evidence>